<protein>
    <submittedName>
        <fullName evidence="1">Uncharacterized protein</fullName>
    </submittedName>
</protein>
<evidence type="ECO:0000313" key="1">
    <source>
        <dbReference type="EMBL" id="OAX31287.1"/>
    </source>
</evidence>
<reference evidence="1 2" key="1">
    <citation type="submission" date="2016-06" db="EMBL/GenBank/DDBJ databases">
        <title>Comparative genomics of the ectomycorrhizal sister species Rhizopogon vinicolor and Rhizopogon vesiculosus (Basidiomycota: Boletales) reveals a divergence of the mating type B locus.</title>
        <authorList>
            <consortium name="DOE Joint Genome Institute"/>
            <person name="Mujic A.B."/>
            <person name="Kuo A."/>
            <person name="Tritt A."/>
            <person name="Lipzen A."/>
            <person name="Chen C."/>
            <person name="Johnson J."/>
            <person name="Sharma A."/>
            <person name="Barry K."/>
            <person name="Grigoriev I.V."/>
            <person name="Spatafora J.W."/>
        </authorList>
    </citation>
    <scope>NUCLEOTIDE SEQUENCE [LARGE SCALE GENOMIC DNA]</scope>
    <source>
        <strain evidence="1 2">AM-OR11-026</strain>
    </source>
</reference>
<dbReference type="InParanoid" id="A0A1B7MFA9"/>
<name>A0A1B7MFA9_9AGAM</name>
<dbReference type="Proteomes" id="UP000092154">
    <property type="component" value="Unassembled WGS sequence"/>
</dbReference>
<dbReference type="EMBL" id="KV449476">
    <property type="protein sequence ID" value="OAX31287.1"/>
    <property type="molecule type" value="Genomic_DNA"/>
</dbReference>
<keyword evidence="2" id="KW-1185">Reference proteome</keyword>
<organism evidence="1 2">
    <name type="scientific">Rhizopogon vinicolor AM-OR11-026</name>
    <dbReference type="NCBI Taxonomy" id="1314800"/>
    <lineage>
        <taxon>Eukaryota</taxon>
        <taxon>Fungi</taxon>
        <taxon>Dikarya</taxon>
        <taxon>Basidiomycota</taxon>
        <taxon>Agaricomycotina</taxon>
        <taxon>Agaricomycetes</taxon>
        <taxon>Agaricomycetidae</taxon>
        <taxon>Boletales</taxon>
        <taxon>Suillineae</taxon>
        <taxon>Rhizopogonaceae</taxon>
        <taxon>Rhizopogon</taxon>
    </lineage>
</organism>
<evidence type="ECO:0000313" key="2">
    <source>
        <dbReference type="Proteomes" id="UP000092154"/>
    </source>
</evidence>
<dbReference type="AlphaFoldDB" id="A0A1B7MFA9"/>
<accession>A0A1B7MFA9</accession>
<proteinExistence type="predicted"/>
<sequence length="105" mass="10810">MIVSAVAMAGIATAIDPNAGIATAIDPNASIAATIDPNAGPSDRMLTTALAGNYECGHLAGYNHGYSFLFYCTTYSEIDVVELCSCIECCSVSYGGTNGGYYTCT</sequence>
<gene>
    <name evidence="1" type="ORF">K503DRAFT_777726</name>
</gene>